<dbReference type="PANTHER" id="PTHR13239">
    <property type="entry name" value="PROTEIN REQUIRED FOR HYPHAL ANASTOMOSIS HAM-2"/>
    <property type="match status" value="1"/>
</dbReference>
<accession>A0A183IGT0</accession>
<feature type="domain" description="Far11/STRP C-terminal" evidence="4">
    <location>
        <begin position="442"/>
        <end position="889"/>
    </location>
</feature>
<evidence type="ECO:0000259" key="4">
    <source>
        <dbReference type="SMART" id="SM01293"/>
    </source>
</evidence>
<dbReference type="SMART" id="SM01293">
    <property type="entry name" value="DUF3402"/>
    <property type="match status" value="1"/>
</dbReference>
<dbReference type="EMBL" id="UZAM01007425">
    <property type="protein sequence ID" value="VDO99059.1"/>
    <property type="molecule type" value="Genomic_DNA"/>
</dbReference>
<proteinExistence type="inferred from homology"/>
<dbReference type="Proteomes" id="UP000270296">
    <property type="component" value="Unassembled WGS sequence"/>
</dbReference>
<reference evidence="5 6" key="2">
    <citation type="submission" date="2018-11" db="EMBL/GenBank/DDBJ databases">
        <authorList>
            <consortium name="Pathogen Informatics"/>
        </authorList>
    </citation>
    <scope>NUCLEOTIDE SEQUENCE [LARGE SCALE GENOMIC DNA]</scope>
</reference>
<organism evidence="7">
    <name type="scientific">Soboliphyme baturini</name>
    <dbReference type="NCBI Taxonomy" id="241478"/>
    <lineage>
        <taxon>Eukaryota</taxon>
        <taxon>Metazoa</taxon>
        <taxon>Ecdysozoa</taxon>
        <taxon>Nematoda</taxon>
        <taxon>Enoplea</taxon>
        <taxon>Dorylaimia</taxon>
        <taxon>Dioctophymatida</taxon>
        <taxon>Dioctophymatoidea</taxon>
        <taxon>Soboliphymatidae</taxon>
        <taxon>Soboliphyme</taxon>
    </lineage>
</organism>
<comment type="similarity">
    <text evidence="1">Belongs to the STRIP family.</text>
</comment>
<dbReference type="GO" id="GO:0005829">
    <property type="term" value="C:cytosol"/>
    <property type="evidence" value="ECO:0007669"/>
    <property type="project" value="TreeGrafter"/>
</dbReference>
<keyword evidence="6" id="KW-1185">Reference proteome</keyword>
<dbReference type="InterPro" id="IPR040185">
    <property type="entry name" value="Far11/STRP"/>
</dbReference>
<evidence type="ECO:0000256" key="2">
    <source>
        <dbReference type="SAM" id="MobiDB-lite"/>
    </source>
</evidence>
<dbReference type="OrthoDB" id="18234at2759"/>
<sequence length="914" mass="103765">MDSVWMDDTKPALKQNEVVGGGGNNPVIGLAARRSALLPKLCPPNARENFDSIDTDQNPVKSDIIFDFKYGDCGSFLQELSELYSYSELENFLGNQKCYERCAELLKIASWTTASENERSNFVHFMLQEMERVEVEQRLTSIRCFLYLLQGNFAECDTKEQVFRNICVNAFLLYRCGLWPSLCMLLRLELDADAKPPDPDAVVGRCIEDSLTIRLILASMYTMLEAIRRSEEIKEVFPEEASVVDQADCKASFIAELSLPLFGSESLLSDLLLEMITKYCSGAAPHYPMRKVLLLTWKVVLATCGGWSELRALKEQRRKEFGLSSCEDTIAVASTMQPVSVQIFRHITDGEDVTSDDAQDVGGATTVSAAESEVYEADNSSVVSVTSATGPEATKETNLTKKGLPWRPKIRQSDVYAFLESMRAKYFGFRLESASMITAGLPEPILECLAALQKHVYTSLGELQIEKEARLRKLFFTEKDELNLNMAAEPLYQTLLRLTPQLVIGLLKILLAAAPSSKGKTDVVNLMYEVLPRGVDDTPPSSANADSTDMLKLNVDISRQKEIISKAVSSLLLLLLKHFKLNHVYQFEYLGQNLVFANCIPLILKFFDQNILLYVRSENELSKLAFPNAVLHHGKYGRWPDALFFKPSANEEDDSKDEDRQEIASEMPDVTPQASQSPETSYFLWRNLSTAVNLLRIMNKLTKWKPARTMTLVVFKSAPILKRALKVKHAVLQLYALKLLKMQAKYLGRQWRKTNMEIMSAIYSRVRHRHVTLFANLICFNGLLTNPLIKLHHICTLVVEKALLIDDWAFGNETQAKPWEYQSDESTLMNEIEEFNNRRYKWGSRATGFSRSNFELESFSAKDFEPYDHNVISVLGTTVQFTDRYKRNYAKWLDNDVFKIAIDWDKLLNTDMIS</sequence>
<evidence type="ECO:0000313" key="7">
    <source>
        <dbReference type="WBParaSite" id="SBAD_0000296001-mRNA-1"/>
    </source>
</evidence>
<dbReference type="Pfam" id="PF07923">
    <property type="entry name" value="N1221"/>
    <property type="match status" value="1"/>
</dbReference>
<gene>
    <name evidence="5" type="ORF">SBAD_LOCUS2825</name>
</gene>
<feature type="domain" description="Far11/STRP N-terminal" evidence="3">
    <location>
        <begin position="63"/>
        <end position="379"/>
    </location>
</feature>
<evidence type="ECO:0000313" key="6">
    <source>
        <dbReference type="Proteomes" id="UP000270296"/>
    </source>
</evidence>
<dbReference type="Pfam" id="PF11882">
    <property type="entry name" value="DUF3402"/>
    <property type="match status" value="1"/>
</dbReference>
<feature type="region of interest" description="Disordered" evidence="2">
    <location>
        <begin position="649"/>
        <end position="678"/>
    </location>
</feature>
<dbReference type="InterPro" id="IPR021819">
    <property type="entry name" value="Far11/STRP_C"/>
</dbReference>
<dbReference type="SMART" id="SM01292">
    <property type="entry name" value="N1221"/>
    <property type="match status" value="1"/>
</dbReference>
<dbReference type="PANTHER" id="PTHR13239:SF4">
    <property type="entry name" value="AT25231P"/>
    <property type="match status" value="1"/>
</dbReference>
<dbReference type="GO" id="GO:0007010">
    <property type="term" value="P:cytoskeleton organization"/>
    <property type="evidence" value="ECO:0007669"/>
    <property type="project" value="TreeGrafter"/>
</dbReference>
<evidence type="ECO:0000256" key="1">
    <source>
        <dbReference type="ARBA" id="ARBA00007062"/>
    </source>
</evidence>
<dbReference type="InterPro" id="IPR012486">
    <property type="entry name" value="Far11/STRP_N"/>
</dbReference>
<evidence type="ECO:0000259" key="3">
    <source>
        <dbReference type="SMART" id="SM01292"/>
    </source>
</evidence>
<evidence type="ECO:0000313" key="5">
    <source>
        <dbReference type="EMBL" id="VDO99059.1"/>
    </source>
</evidence>
<dbReference type="AlphaFoldDB" id="A0A183IGT0"/>
<protein>
    <submittedName>
        <fullName evidence="7">Far11/STRP C-terminal domain-containing protein</fullName>
    </submittedName>
</protein>
<dbReference type="WBParaSite" id="SBAD_0000296001-mRNA-1">
    <property type="protein sequence ID" value="SBAD_0000296001-mRNA-1"/>
    <property type="gene ID" value="SBAD_0000296001"/>
</dbReference>
<name>A0A183IGT0_9BILA</name>
<reference evidence="7" key="1">
    <citation type="submission" date="2016-06" db="UniProtKB">
        <authorList>
            <consortium name="WormBaseParasite"/>
        </authorList>
    </citation>
    <scope>IDENTIFICATION</scope>
</reference>